<dbReference type="GO" id="GO:0000166">
    <property type="term" value="F:nucleotide binding"/>
    <property type="evidence" value="ECO:0007669"/>
    <property type="project" value="InterPro"/>
</dbReference>
<reference evidence="3" key="1">
    <citation type="submission" date="2016-11" db="UniProtKB">
        <authorList>
            <consortium name="WormBaseParasite"/>
        </authorList>
    </citation>
    <scope>IDENTIFICATION</scope>
</reference>
<dbReference type="Proteomes" id="UP000095280">
    <property type="component" value="Unplaced"/>
</dbReference>
<keyword evidence="2" id="KW-1185">Reference proteome</keyword>
<accession>A0A1I8IE44</accession>
<evidence type="ECO:0000313" key="3">
    <source>
        <dbReference type="WBParaSite" id="maker-uti_cns_0012009-snap-gene-0.4-mRNA-1"/>
    </source>
</evidence>
<dbReference type="InterPro" id="IPR000683">
    <property type="entry name" value="Gfo/Idh/MocA-like_OxRdtase_N"/>
</dbReference>
<dbReference type="InterPro" id="IPR051450">
    <property type="entry name" value="Gfo/Idh/MocA_Oxidoreductases"/>
</dbReference>
<dbReference type="AlphaFoldDB" id="A0A1I8IE44"/>
<proteinExistence type="predicted"/>
<dbReference type="WBParaSite" id="maker-uti_cns_0012009-snap-gene-0.4-mRNA-1">
    <property type="protein sequence ID" value="maker-uti_cns_0012009-snap-gene-0.4-mRNA-1"/>
    <property type="gene ID" value="maker-uti_cns_0012009-snap-gene-0.4"/>
</dbReference>
<feature type="domain" description="Gfo/Idh/MocA-like oxidoreductase N-terminal" evidence="1">
    <location>
        <begin position="489"/>
        <end position="598"/>
    </location>
</feature>
<dbReference type="InterPro" id="IPR036291">
    <property type="entry name" value="NAD(P)-bd_dom_sf"/>
</dbReference>
<dbReference type="PANTHER" id="PTHR43377:SF2">
    <property type="entry name" value="BINDING ROSSMANN FOLD OXIDOREDUCTASE, PUTATIVE (AFU_ORTHOLOGUE AFUA_4G00560)-RELATED"/>
    <property type="match status" value="1"/>
</dbReference>
<dbReference type="SUPFAM" id="SSF51735">
    <property type="entry name" value="NAD(P)-binding Rossmann-fold domains"/>
    <property type="match status" value="1"/>
</dbReference>
<dbReference type="Gene3D" id="3.40.50.720">
    <property type="entry name" value="NAD(P)-binding Rossmann-like Domain"/>
    <property type="match status" value="1"/>
</dbReference>
<dbReference type="SUPFAM" id="SSF55347">
    <property type="entry name" value="Glyceraldehyde-3-phosphate dehydrogenase-like, C-terminal domain"/>
    <property type="match status" value="1"/>
</dbReference>
<name>A0A1I8IE44_9PLAT</name>
<protein>
    <submittedName>
        <fullName evidence="3">PKS_ER domain-containing protein</fullName>
    </submittedName>
</protein>
<organism evidence="2 3">
    <name type="scientific">Macrostomum lignano</name>
    <dbReference type="NCBI Taxonomy" id="282301"/>
    <lineage>
        <taxon>Eukaryota</taxon>
        <taxon>Metazoa</taxon>
        <taxon>Spiralia</taxon>
        <taxon>Lophotrochozoa</taxon>
        <taxon>Platyhelminthes</taxon>
        <taxon>Rhabditophora</taxon>
        <taxon>Macrostomorpha</taxon>
        <taxon>Macrostomida</taxon>
        <taxon>Macrostomidae</taxon>
        <taxon>Macrostomum</taxon>
    </lineage>
</organism>
<dbReference type="Gene3D" id="3.30.360.10">
    <property type="entry name" value="Dihydrodipicolinate Reductase, domain 2"/>
    <property type="match status" value="1"/>
</dbReference>
<evidence type="ECO:0000259" key="1">
    <source>
        <dbReference type="Pfam" id="PF01408"/>
    </source>
</evidence>
<sequence length="948" mass="102180">GRDGTRRRRSPDPGRWFFRRPGAVGHETPAVVLDAAVPAIALRALLDEVQRPGVVQLTTVLNKRTTAGDTRGVAMDFMLSLRSSVVLGTVGAHVLHRPVREYLIEDVGRKCLPSEAKFHVHTGGGVQHFGFHGIDALQHEGRVALLLEVDEVPVVAEYLHVDVTPPGALNFSGSFAFDRSKAGNNRAAIVDVTLGSLAKLGWPNPSDSVLQLGHGTDQIEFANILRQFHPVGLEVFAKEVNRLLIGNENSAVEGIVSLTGQPGGDVVAAALRPIPGADAEASDSGMMSSSAQPGPSTAMATLLHLAKDLNSAGLDGLIVEAGIADNDVSSRVVRAVTSAPRDSMSFSMSSCDRDFVPWMQRQRGIRDVLKKMSNPIGLLSLVAAASFNPHGHSAGRGVPVLRGNSQAIVHGGDLGLGHANKGGLWFGSGGGRSGGSGSSADATDAMLAHLDRRAKDKVQEPTTSHSKTDLALSESATTRQTWKSGPITAIVIGCGQRGRCYSEYALIRPNELQIVAAADPRATARSYMSRTFGLANDAVFEHWQPLVEKGRIADAAIICTQDQQHLEPCQACKRLGCHVLLEKPMACSPLDCARLVHREWLSEPDQLMVICHVLRYLPAVRKIHQFIRSGQLGRLCHVQHTEPVGYAHFAHSYVRGNWRNEAGSAFSLLTKCCHDVDLICYWMPSRCSRVSSFGSLVHFRPEEKPEGAAERCVDCSVEKDCPYSAVKAYIFPGVWSPAAFVDREACNGDHAKYQQLVEEAVKTGPYGRCVYNCDNDVCDHQVVNMEFDDGATASLTMMAFTEAVCVRSSVFYGTRGELRWNGASYGDTALTMYEFASMDHMHVPVGLGPEGDNQEAPPAGSGRMRGHGSADFFLAQAFVRALLKAKDSAEAGGDTAGSSLAELQRELNDSTLYGHLVAFAAEESRKRGTVVSIGEYIDSVMSRLDEDC</sequence>
<evidence type="ECO:0000313" key="2">
    <source>
        <dbReference type="Proteomes" id="UP000095280"/>
    </source>
</evidence>
<dbReference type="Pfam" id="PF01408">
    <property type="entry name" value="GFO_IDH_MocA"/>
    <property type="match status" value="1"/>
</dbReference>
<dbReference type="PANTHER" id="PTHR43377">
    <property type="entry name" value="BILIVERDIN REDUCTASE A"/>
    <property type="match status" value="1"/>
</dbReference>